<evidence type="ECO:0000256" key="13">
    <source>
        <dbReference type="ARBA" id="ARBA00023237"/>
    </source>
</evidence>
<feature type="chain" id="PRO_5010266907" evidence="17">
    <location>
        <begin position="21"/>
        <end position="810"/>
    </location>
</feature>
<evidence type="ECO:0000256" key="11">
    <source>
        <dbReference type="ARBA" id="ARBA00023136"/>
    </source>
</evidence>
<dbReference type="InterPro" id="IPR036942">
    <property type="entry name" value="Beta-barrel_TonB_sf"/>
</dbReference>
<reference evidence="20 21" key="1">
    <citation type="submission" date="2016-10" db="EMBL/GenBank/DDBJ databases">
        <authorList>
            <person name="de Groot N.N."/>
        </authorList>
    </citation>
    <scope>NUCLEOTIDE SEQUENCE [LARGE SCALE GENOMIC DNA]</scope>
    <source>
        <strain evidence="20 21">CGMCC 1.3801</strain>
    </source>
</reference>
<dbReference type="InterPro" id="IPR013784">
    <property type="entry name" value="Carb-bd-like_fold"/>
</dbReference>
<evidence type="ECO:0000256" key="1">
    <source>
        <dbReference type="ARBA" id="ARBA00004571"/>
    </source>
</evidence>
<dbReference type="AlphaFoldDB" id="A0A1G4VRG9"/>
<dbReference type="PROSITE" id="PS52016">
    <property type="entry name" value="TONB_DEPENDENT_REC_3"/>
    <property type="match status" value="1"/>
</dbReference>
<evidence type="ECO:0000256" key="6">
    <source>
        <dbReference type="ARBA" id="ARBA00022692"/>
    </source>
</evidence>
<dbReference type="GO" id="GO:0009279">
    <property type="term" value="C:cell outer membrane"/>
    <property type="evidence" value="ECO:0007669"/>
    <property type="project" value="UniProtKB-SubCell"/>
</dbReference>
<keyword evidence="9" id="KW-0406">Ion transport</keyword>
<dbReference type="InterPro" id="IPR012910">
    <property type="entry name" value="Plug_dom"/>
</dbReference>
<protein>
    <submittedName>
        <fullName evidence="20">Iron complex outermembrane recepter protein</fullName>
    </submittedName>
</protein>
<name>A0A1G4VRG9_9FLAO</name>
<dbReference type="Pfam" id="PF07715">
    <property type="entry name" value="Plug"/>
    <property type="match status" value="1"/>
</dbReference>
<evidence type="ECO:0000256" key="12">
    <source>
        <dbReference type="ARBA" id="ARBA00023170"/>
    </source>
</evidence>
<keyword evidence="3 14" id="KW-0813">Transport</keyword>
<evidence type="ECO:0000256" key="10">
    <source>
        <dbReference type="ARBA" id="ARBA00023077"/>
    </source>
</evidence>
<dbReference type="EMBL" id="FMTY01000003">
    <property type="protein sequence ID" value="SCX10791.1"/>
    <property type="molecule type" value="Genomic_DNA"/>
</dbReference>
<comment type="similarity">
    <text evidence="2 14 15">Belongs to the TonB-dependent receptor family.</text>
</comment>
<dbReference type="GO" id="GO:0038023">
    <property type="term" value="F:signaling receptor activity"/>
    <property type="evidence" value="ECO:0007669"/>
    <property type="project" value="InterPro"/>
</dbReference>
<dbReference type="Gene3D" id="2.60.40.1120">
    <property type="entry name" value="Carboxypeptidase-like, regulatory domain"/>
    <property type="match status" value="1"/>
</dbReference>
<dbReference type="RefSeq" id="WP_023577067.1">
    <property type="nucleotide sequence ID" value="NZ_CBCSBQ010000002.1"/>
</dbReference>
<dbReference type="InterPro" id="IPR000531">
    <property type="entry name" value="Beta-barrel_TonB"/>
</dbReference>
<dbReference type="InterPro" id="IPR010105">
    <property type="entry name" value="TonB_sidphr_rcpt"/>
</dbReference>
<evidence type="ECO:0000256" key="5">
    <source>
        <dbReference type="ARBA" id="ARBA00022496"/>
    </source>
</evidence>
<dbReference type="STRING" id="329186.SAMN02927925_01641"/>
<keyword evidence="13 14" id="KW-0998">Cell outer membrane</keyword>
<dbReference type="PANTHER" id="PTHR32552:SF68">
    <property type="entry name" value="FERRICHROME OUTER MEMBRANE TRANSPORTER_PHAGE RECEPTOR"/>
    <property type="match status" value="1"/>
</dbReference>
<dbReference type="SUPFAM" id="SSF49452">
    <property type="entry name" value="Starch-binding domain-like"/>
    <property type="match status" value="1"/>
</dbReference>
<keyword evidence="4 14" id="KW-1134">Transmembrane beta strand</keyword>
<dbReference type="CDD" id="cd01347">
    <property type="entry name" value="ligand_gated_channel"/>
    <property type="match status" value="1"/>
</dbReference>
<feature type="signal peptide" evidence="17">
    <location>
        <begin position="1"/>
        <end position="20"/>
    </location>
</feature>
<keyword evidence="7 17" id="KW-0732">Signal</keyword>
<gene>
    <name evidence="20" type="ORF">SAMN02927925_01641</name>
</gene>
<evidence type="ECO:0000259" key="19">
    <source>
        <dbReference type="Pfam" id="PF07715"/>
    </source>
</evidence>
<organism evidence="20 21">
    <name type="scientific">Flavobacterium saliperosum</name>
    <dbReference type="NCBI Taxonomy" id="329186"/>
    <lineage>
        <taxon>Bacteria</taxon>
        <taxon>Pseudomonadati</taxon>
        <taxon>Bacteroidota</taxon>
        <taxon>Flavobacteriia</taxon>
        <taxon>Flavobacteriales</taxon>
        <taxon>Flavobacteriaceae</taxon>
        <taxon>Flavobacterium</taxon>
    </lineage>
</organism>
<dbReference type="GO" id="GO:0015891">
    <property type="term" value="P:siderophore transport"/>
    <property type="evidence" value="ECO:0007669"/>
    <property type="project" value="InterPro"/>
</dbReference>
<keyword evidence="8" id="KW-0408">Iron</keyword>
<dbReference type="SUPFAM" id="SSF56935">
    <property type="entry name" value="Porins"/>
    <property type="match status" value="1"/>
</dbReference>
<dbReference type="Pfam" id="PF00593">
    <property type="entry name" value="TonB_dep_Rec_b-barrel"/>
    <property type="match status" value="1"/>
</dbReference>
<evidence type="ECO:0000256" key="15">
    <source>
        <dbReference type="RuleBase" id="RU003357"/>
    </source>
</evidence>
<dbReference type="InterPro" id="IPR039426">
    <property type="entry name" value="TonB-dep_rcpt-like"/>
</dbReference>
<dbReference type="eggNOG" id="COG4774">
    <property type="taxonomic scope" value="Bacteria"/>
</dbReference>
<keyword evidence="5" id="KW-0410">Iron transport</keyword>
<dbReference type="GO" id="GO:0015344">
    <property type="term" value="F:siderophore uptake transmembrane transporter activity"/>
    <property type="evidence" value="ECO:0007669"/>
    <property type="project" value="TreeGrafter"/>
</dbReference>
<evidence type="ECO:0000256" key="4">
    <source>
        <dbReference type="ARBA" id="ARBA00022452"/>
    </source>
</evidence>
<dbReference type="Proteomes" id="UP000182124">
    <property type="component" value="Unassembled WGS sequence"/>
</dbReference>
<evidence type="ECO:0000256" key="16">
    <source>
        <dbReference type="SAM" id="MobiDB-lite"/>
    </source>
</evidence>
<keyword evidence="6 14" id="KW-0812">Transmembrane</keyword>
<accession>A0A1G4VRG9</accession>
<comment type="subcellular location">
    <subcellularLocation>
        <location evidence="1 14">Cell outer membrane</location>
        <topology evidence="1 14">Multi-pass membrane protein</topology>
    </subcellularLocation>
</comment>
<evidence type="ECO:0000256" key="7">
    <source>
        <dbReference type="ARBA" id="ARBA00022729"/>
    </source>
</evidence>
<feature type="domain" description="TonB-dependent receptor plug" evidence="19">
    <location>
        <begin position="132"/>
        <end position="229"/>
    </location>
</feature>
<dbReference type="PANTHER" id="PTHR32552">
    <property type="entry name" value="FERRICHROME IRON RECEPTOR-RELATED"/>
    <property type="match status" value="1"/>
</dbReference>
<keyword evidence="11 14" id="KW-0472">Membrane</keyword>
<sequence length="810" mass="89189">MKSPIKFLFAALFFTFQLYAQSNGSIKGTVVSSQNFPLEKVTVATQNAGFSTLTDKGGNYNISNVKPGNYTLIISHIGFTTSSVQVTVTSNSVTIVPKVTLAESQNTLSEVIVSGSVVNRTLANGKAGIKTIDLPQSIQVINSKTLEQQQTLRLSDVIKNVNGVYVGSARGGAQESFWSRGYDMSANNMFKNGFRSNSGSMPEVASLEQVEALKGSSALLFGNVAPGGIINMVTKTPYFSKGGSVSFQTGSNAFYKPTIDFYGPLNSTIAYRFIGSYENAESFRDVVTRDRIYVNPSLLFKVSKKTHILLQGDYLRDNWTPDFGTGAIGKELVDLPRNTYLGAKWSNGLTTQATFTGQISYKFHKNWKFSSNTSIQDFGRKSEGTERIQPSANGTLNRPYGKNKNTELITAQQFNLQGTVMTGSVKHQLSTGVDTDYSFGQAYTYAFDTANYDQINIYDPSTYENDNGSMTGARNSKIVRTETNRFGGYAQDLISLSDKFKVLAGIRWSWQEAQAINYNEKLTAGVQEYTPENDPNPKKDAKRIDAAFSPKAGLVYQPTKNTSLFASYANSFTPNTGIGIDKQPLEASIIDQFEVGVKKEFWNGILTTNITLYQIVNNNLAQMAEFDAEGAVNSNSQMKILSGETKSKGVEVDVNVKPIEGLSILAGYSYNDMRFSDTEEGIVGSFIEGDRVARTPAHTANLSFFYTVPSGKLKGLSFGSIANYIGDRIGGWNRDYAKDPNTNQIFIRDREIPISGYTTIDVSAGYTWRQFSILCRLSNITNELNYTVHENYSVNPIAPRQVMATLKYKF</sequence>
<evidence type="ECO:0000256" key="9">
    <source>
        <dbReference type="ARBA" id="ARBA00023065"/>
    </source>
</evidence>
<keyword evidence="12" id="KW-0675">Receptor</keyword>
<evidence type="ECO:0000313" key="21">
    <source>
        <dbReference type="Proteomes" id="UP000182124"/>
    </source>
</evidence>
<dbReference type="Gene3D" id="2.170.130.10">
    <property type="entry name" value="TonB-dependent receptor, plug domain"/>
    <property type="match status" value="1"/>
</dbReference>
<evidence type="ECO:0000256" key="17">
    <source>
        <dbReference type="SAM" id="SignalP"/>
    </source>
</evidence>
<dbReference type="GO" id="GO:0030246">
    <property type="term" value="F:carbohydrate binding"/>
    <property type="evidence" value="ECO:0007669"/>
    <property type="project" value="InterPro"/>
</dbReference>
<evidence type="ECO:0000259" key="18">
    <source>
        <dbReference type="Pfam" id="PF00593"/>
    </source>
</evidence>
<evidence type="ECO:0000256" key="3">
    <source>
        <dbReference type="ARBA" id="ARBA00022448"/>
    </source>
</evidence>
<dbReference type="Pfam" id="PF13715">
    <property type="entry name" value="CarbopepD_reg_2"/>
    <property type="match status" value="1"/>
</dbReference>
<evidence type="ECO:0000256" key="2">
    <source>
        <dbReference type="ARBA" id="ARBA00009810"/>
    </source>
</evidence>
<keyword evidence="10 15" id="KW-0798">TonB box</keyword>
<evidence type="ECO:0000256" key="14">
    <source>
        <dbReference type="PROSITE-ProRule" id="PRU01360"/>
    </source>
</evidence>
<evidence type="ECO:0000313" key="20">
    <source>
        <dbReference type="EMBL" id="SCX10791.1"/>
    </source>
</evidence>
<dbReference type="Gene3D" id="2.40.170.20">
    <property type="entry name" value="TonB-dependent receptor, beta-barrel domain"/>
    <property type="match status" value="1"/>
</dbReference>
<feature type="domain" description="TonB-dependent receptor-like beta-barrel" evidence="18">
    <location>
        <begin position="310"/>
        <end position="771"/>
    </location>
</feature>
<proteinExistence type="inferred from homology"/>
<feature type="region of interest" description="Disordered" evidence="16">
    <location>
        <begin position="381"/>
        <end position="401"/>
    </location>
</feature>
<dbReference type="NCBIfam" id="TIGR01783">
    <property type="entry name" value="TonB-siderophor"/>
    <property type="match status" value="1"/>
</dbReference>
<evidence type="ECO:0000256" key="8">
    <source>
        <dbReference type="ARBA" id="ARBA00023004"/>
    </source>
</evidence>
<dbReference type="InterPro" id="IPR037066">
    <property type="entry name" value="Plug_dom_sf"/>
</dbReference>